<dbReference type="GO" id="GO:0005975">
    <property type="term" value="P:carbohydrate metabolic process"/>
    <property type="evidence" value="ECO:0007669"/>
    <property type="project" value="InterPro"/>
</dbReference>
<evidence type="ECO:0000256" key="1">
    <source>
        <dbReference type="ARBA" id="ARBA00022801"/>
    </source>
</evidence>
<dbReference type="PROSITE" id="PS51910">
    <property type="entry name" value="GH18_2"/>
    <property type="match status" value="1"/>
</dbReference>
<keyword evidence="1 3" id="KW-0378">Hydrolase</keyword>
<keyword evidence="6" id="KW-1185">Reference proteome</keyword>
<dbReference type="Proteomes" id="UP000038045">
    <property type="component" value="Unplaced"/>
</dbReference>
<dbReference type="GO" id="GO:0004568">
    <property type="term" value="F:chitinase activity"/>
    <property type="evidence" value="ECO:0007669"/>
    <property type="project" value="TreeGrafter"/>
</dbReference>
<dbReference type="InterPro" id="IPR011583">
    <property type="entry name" value="Chitinase_II/V-like_cat"/>
</dbReference>
<dbReference type="STRING" id="131310.A0A0N4Z258"/>
<dbReference type="GO" id="GO:0006032">
    <property type="term" value="P:chitin catabolic process"/>
    <property type="evidence" value="ECO:0007669"/>
    <property type="project" value="TreeGrafter"/>
</dbReference>
<dbReference type="WBParaSite" id="PTRK_0000095300.1">
    <property type="protein sequence ID" value="PTRK_0000095300.1"/>
    <property type="gene ID" value="PTRK_0000095300"/>
</dbReference>
<evidence type="ECO:0000256" key="4">
    <source>
        <dbReference type="RuleBase" id="RU004453"/>
    </source>
</evidence>
<dbReference type="InterPro" id="IPR001223">
    <property type="entry name" value="Glyco_hydro18_cat"/>
</dbReference>
<proteinExistence type="inferred from homology"/>
<dbReference type="Gene3D" id="3.10.50.10">
    <property type="match status" value="1"/>
</dbReference>
<name>A0A0N4Z258_PARTI</name>
<evidence type="ECO:0000256" key="2">
    <source>
        <dbReference type="ARBA" id="ARBA00023295"/>
    </source>
</evidence>
<dbReference type="Gene3D" id="3.20.20.80">
    <property type="entry name" value="Glycosidases"/>
    <property type="match status" value="1"/>
</dbReference>
<dbReference type="SMART" id="SM00636">
    <property type="entry name" value="Glyco_18"/>
    <property type="match status" value="1"/>
</dbReference>
<accession>A0A0N4Z258</accession>
<dbReference type="PANTHER" id="PTHR11177:SF317">
    <property type="entry name" value="CHITINASE 12-RELATED"/>
    <property type="match status" value="1"/>
</dbReference>
<dbReference type="PROSITE" id="PS01095">
    <property type="entry name" value="GH18_1"/>
    <property type="match status" value="1"/>
</dbReference>
<dbReference type="PANTHER" id="PTHR11177">
    <property type="entry name" value="CHITINASE"/>
    <property type="match status" value="1"/>
</dbReference>
<evidence type="ECO:0000313" key="7">
    <source>
        <dbReference type="WBParaSite" id="PTRK_0000095300.1"/>
    </source>
</evidence>
<sequence length="315" mass="36428">MEAVMKLRDKNKNLKILLTFLPKGNAIRDVIYDEEKFNNMIISIFNFVKFSNLDGFDLDWEFPAWGPGAKSIEKEKFSYLIQKLSYLFNQDPSKKYLLTAAVAGPYTIAYKSYDFYTMNKYLDFIQIMNYDFHIFSKIEPFVGFNAPLHAEKFEIFIAGRMNSAYTTEYYLKNGISSKKLVFGIPTYGRGFKLLEKHLHFLYAPAIGPSFLGSSYSYAESCKYLEDRNFTYVWKQNAATGYLYNNDRDWIGLETEESIKEKASYAASKKLGGIMIFALYEDDYKGVCPGSKGVKMFLTNTAKNTFIEVKRKLNFT</sequence>
<keyword evidence="2 3" id="KW-0326">Glycosidase</keyword>
<dbReference type="SUPFAM" id="SSF54556">
    <property type="entry name" value="Chitinase insertion domain"/>
    <property type="match status" value="1"/>
</dbReference>
<dbReference type="InterPro" id="IPR050314">
    <property type="entry name" value="Glycosyl_Hydrlase_18"/>
</dbReference>
<dbReference type="InterPro" id="IPR001579">
    <property type="entry name" value="Glyco_hydro_18_chit_AS"/>
</dbReference>
<protein>
    <submittedName>
        <fullName evidence="7">Glyco_18 domain-containing protein</fullName>
    </submittedName>
</protein>
<evidence type="ECO:0000256" key="3">
    <source>
        <dbReference type="RuleBase" id="RU000489"/>
    </source>
</evidence>
<reference evidence="7" key="1">
    <citation type="submission" date="2017-02" db="UniProtKB">
        <authorList>
            <consortium name="WormBaseParasite"/>
        </authorList>
    </citation>
    <scope>IDENTIFICATION</scope>
</reference>
<dbReference type="AlphaFoldDB" id="A0A0N4Z258"/>
<evidence type="ECO:0000259" key="5">
    <source>
        <dbReference type="PROSITE" id="PS51910"/>
    </source>
</evidence>
<feature type="domain" description="GH18" evidence="5">
    <location>
        <begin position="1"/>
        <end position="308"/>
    </location>
</feature>
<dbReference type="GO" id="GO:0008061">
    <property type="term" value="F:chitin binding"/>
    <property type="evidence" value="ECO:0007669"/>
    <property type="project" value="InterPro"/>
</dbReference>
<comment type="similarity">
    <text evidence="4">Belongs to the glycosyl hydrolase 18 family.</text>
</comment>
<dbReference type="InterPro" id="IPR017853">
    <property type="entry name" value="GH"/>
</dbReference>
<dbReference type="InterPro" id="IPR029070">
    <property type="entry name" value="Chitinase_insertion_sf"/>
</dbReference>
<dbReference type="Pfam" id="PF00704">
    <property type="entry name" value="Glyco_hydro_18"/>
    <property type="match status" value="1"/>
</dbReference>
<dbReference type="SUPFAM" id="SSF51445">
    <property type="entry name" value="(Trans)glycosidases"/>
    <property type="match status" value="1"/>
</dbReference>
<evidence type="ECO:0000313" key="6">
    <source>
        <dbReference type="Proteomes" id="UP000038045"/>
    </source>
</evidence>
<organism evidence="6 7">
    <name type="scientific">Parastrongyloides trichosuri</name>
    <name type="common">Possum-specific nematode worm</name>
    <dbReference type="NCBI Taxonomy" id="131310"/>
    <lineage>
        <taxon>Eukaryota</taxon>
        <taxon>Metazoa</taxon>
        <taxon>Ecdysozoa</taxon>
        <taxon>Nematoda</taxon>
        <taxon>Chromadorea</taxon>
        <taxon>Rhabditida</taxon>
        <taxon>Tylenchina</taxon>
        <taxon>Panagrolaimomorpha</taxon>
        <taxon>Strongyloidoidea</taxon>
        <taxon>Strongyloididae</taxon>
        <taxon>Parastrongyloides</taxon>
    </lineage>
</organism>
<dbReference type="GO" id="GO:0005576">
    <property type="term" value="C:extracellular region"/>
    <property type="evidence" value="ECO:0007669"/>
    <property type="project" value="TreeGrafter"/>
</dbReference>